<name>A0A9I9DN49_CUCME</name>
<dbReference type="EnsemblPlants" id="MELO3C020636.2.1">
    <property type="protein sequence ID" value="MELO3C020636.2.1"/>
    <property type="gene ID" value="MELO3C020636.2"/>
</dbReference>
<dbReference type="Gramene" id="MELO3C020636.2.1">
    <property type="protein sequence ID" value="MELO3C020636.2.1"/>
    <property type="gene ID" value="MELO3C020636.2"/>
</dbReference>
<dbReference type="AlphaFoldDB" id="A0A9I9DN49"/>
<protein>
    <submittedName>
        <fullName evidence="1">Uncharacterized protein</fullName>
    </submittedName>
</protein>
<proteinExistence type="predicted"/>
<evidence type="ECO:0000313" key="1">
    <source>
        <dbReference type="EnsemblPlants" id="MELO3C020636.2.1"/>
    </source>
</evidence>
<accession>A0A9I9DN49</accession>
<organism evidence="1">
    <name type="scientific">Cucumis melo</name>
    <name type="common">Muskmelon</name>
    <dbReference type="NCBI Taxonomy" id="3656"/>
    <lineage>
        <taxon>Eukaryota</taxon>
        <taxon>Viridiplantae</taxon>
        <taxon>Streptophyta</taxon>
        <taxon>Embryophyta</taxon>
        <taxon>Tracheophyta</taxon>
        <taxon>Spermatophyta</taxon>
        <taxon>Magnoliopsida</taxon>
        <taxon>eudicotyledons</taxon>
        <taxon>Gunneridae</taxon>
        <taxon>Pentapetalae</taxon>
        <taxon>rosids</taxon>
        <taxon>fabids</taxon>
        <taxon>Cucurbitales</taxon>
        <taxon>Cucurbitaceae</taxon>
        <taxon>Benincaseae</taxon>
        <taxon>Cucumis</taxon>
    </lineage>
</organism>
<reference evidence="1" key="1">
    <citation type="submission" date="2023-03" db="UniProtKB">
        <authorList>
            <consortium name="EnsemblPlants"/>
        </authorList>
    </citation>
    <scope>IDENTIFICATION</scope>
</reference>
<sequence length="50" mass="6001">MGRSTGAMERWSVRRIFLEWMEVSVNRLELPDERIRHNRSKLRDGAESKN</sequence>